<dbReference type="PANTHER" id="PTHR22722">
    <property type="entry name" value="LOW-DENSITY LIPOPROTEIN RECEPTOR-RELATED PROTEIN 2-RELATED"/>
    <property type="match status" value="1"/>
</dbReference>
<keyword evidence="6 9" id="KW-1015">Disulfide bond</keyword>
<feature type="disulfide bond" evidence="9">
    <location>
        <begin position="8"/>
        <end position="26"/>
    </location>
</feature>
<dbReference type="EMBL" id="KB096183">
    <property type="protein sequence ID" value="ESO07667.1"/>
    <property type="molecule type" value="Genomic_DNA"/>
</dbReference>
<comment type="caution">
    <text evidence="9">Lacks conserved residue(s) required for the propagation of feature annotation.</text>
</comment>
<reference evidence="10 12" key="2">
    <citation type="journal article" date="2013" name="Nature">
        <title>Insights into bilaterian evolution from three spiralian genomes.</title>
        <authorList>
            <person name="Simakov O."/>
            <person name="Marletaz F."/>
            <person name="Cho S.J."/>
            <person name="Edsinger-Gonzales E."/>
            <person name="Havlak P."/>
            <person name="Hellsten U."/>
            <person name="Kuo D.H."/>
            <person name="Larsson T."/>
            <person name="Lv J."/>
            <person name="Arendt D."/>
            <person name="Savage R."/>
            <person name="Osoegawa K."/>
            <person name="de Jong P."/>
            <person name="Grimwood J."/>
            <person name="Chapman J.A."/>
            <person name="Shapiro H."/>
            <person name="Aerts A."/>
            <person name="Otillar R.P."/>
            <person name="Terry A.Y."/>
            <person name="Boore J.L."/>
            <person name="Grigoriev I.V."/>
            <person name="Lindberg D.R."/>
            <person name="Seaver E.C."/>
            <person name="Weisblat D.A."/>
            <person name="Putnam N.H."/>
            <person name="Rokhsar D.S."/>
        </authorList>
    </citation>
    <scope>NUCLEOTIDE SEQUENCE</scope>
</reference>
<dbReference type="InterPro" id="IPR051221">
    <property type="entry name" value="LDLR-related"/>
</dbReference>
<dbReference type="InterPro" id="IPR036055">
    <property type="entry name" value="LDL_receptor-like_sf"/>
</dbReference>
<evidence type="ECO:0000313" key="12">
    <source>
        <dbReference type="Proteomes" id="UP000015101"/>
    </source>
</evidence>
<dbReference type="PROSITE" id="PS01209">
    <property type="entry name" value="LDLRA_1"/>
    <property type="match status" value="1"/>
</dbReference>
<reference evidence="11" key="3">
    <citation type="submission" date="2015-06" db="UniProtKB">
        <authorList>
            <consortium name="EnsemblMetazoa"/>
        </authorList>
    </citation>
    <scope>IDENTIFICATION</scope>
</reference>
<dbReference type="SMART" id="SM00192">
    <property type="entry name" value="LDLa"/>
    <property type="match status" value="2"/>
</dbReference>
<keyword evidence="8" id="KW-0325">Glycoprotein</keyword>
<dbReference type="KEGG" id="hro:HELRODRAFT_76087"/>
<dbReference type="PRINTS" id="PR00261">
    <property type="entry name" value="LDLRECEPTOR"/>
</dbReference>
<evidence type="ECO:0000256" key="3">
    <source>
        <dbReference type="ARBA" id="ARBA00022737"/>
    </source>
</evidence>
<dbReference type="eggNOG" id="KOG1215">
    <property type="taxonomic scope" value="Eukaryota"/>
</dbReference>
<keyword evidence="12" id="KW-1185">Reference proteome</keyword>
<comment type="subcellular location">
    <subcellularLocation>
        <location evidence="1">Membrane</location>
        <topology evidence="1">Single-pass membrane protein</topology>
    </subcellularLocation>
</comment>
<dbReference type="STRING" id="6412.T1G2E7"/>
<reference evidence="12" key="1">
    <citation type="submission" date="2012-12" db="EMBL/GenBank/DDBJ databases">
        <authorList>
            <person name="Hellsten U."/>
            <person name="Grimwood J."/>
            <person name="Chapman J.A."/>
            <person name="Shapiro H."/>
            <person name="Aerts A."/>
            <person name="Otillar R.P."/>
            <person name="Terry A.Y."/>
            <person name="Boore J.L."/>
            <person name="Simakov O."/>
            <person name="Marletaz F."/>
            <person name="Cho S.-J."/>
            <person name="Edsinger-Gonzales E."/>
            <person name="Havlak P."/>
            <person name="Kuo D.-H."/>
            <person name="Larsson T."/>
            <person name="Lv J."/>
            <person name="Arendt D."/>
            <person name="Savage R."/>
            <person name="Osoegawa K."/>
            <person name="de Jong P."/>
            <person name="Lindberg D.R."/>
            <person name="Seaver E.C."/>
            <person name="Weisblat D.A."/>
            <person name="Putnam N.H."/>
            <person name="Grigoriev I.V."/>
            <person name="Rokhsar D.S."/>
        </authorList>
    </citation>
    <scope>NUCLEOTIDE SEQUENCE</scope>
</reference>
<dbReference type="SUPFAM" id="SSF57424">
    <property type="entry name" value="LDL receptor-like module"/>
    <property type="match status" value="2"/>
</dbReference>
<evidence type="ECO:0000256" key="9">
    <source>
        <dbReference type="PROSITE-ProRule" id="PRU00124"/>
    </source>
</evidence>
<feature type="disulfide bond" evidence="9">
    <location>
        <begin position="1"/>
        <end position="13"/>
    </location>
</feature>
<proteinExistence type="predicted"/>
<gene>
    <name evidence="11" type="primary">20215245</name>
    <name evidence="10" type="ORF">HELRODRAFT_76087</name>
</gene>
<feature type="disulfide bond" evidence="9">
    <location>
        <begin position="61"/>
        <end position="76"/>
    </location>
</feature>
<sequence>CGKVEHQCISGRCISNMFLCDGRKDCPLGDDESEKNCVSCPENLFRCSGKITICLVREKICDGARDCYDGSDEKNCGWRFVVSLATTFIYCFKRNFIF</sequence>
<name>T1G2E7_HELRO</name>
<keyword evidence="7" id="KW-0675">Receptor</keyword>
<dbReference type="CTD" id="20215245"/>
<dbReference type="Gene3D" id="4.10.400.10">
    <property type="entry name" value="Low-density Lipoprotein Receptor"/>
    <property type="match status" value="2"/>
</dbReference>
<dbReference type="RefSeq" id="XP_009014278.1">
    <property type="nucleotide sequence ID" value="XM_009016030.1"/>
</dbReference>
<dbReference type="GeneID" id="20215245"/>
<evidence type="ECO:0000256" key="1">
    <source>
        <dbReference type="ARBA" id="ARBA00004167"/>
    </source>
</evidence>
<dbReference type="EMBL" id="AMQM01003487">
    <property type="status" value="NOT_ANNOTATED_CDS"/>
    <property type="molecule type" value="Genomic_DNA"/>
</dbReference>
<evidence type="ECO:0000256" key="2">
    <source>
        <dbReference type="ARBA" id="ARBA00022692"/>
    </source>
</evidence>
<keyword evidence="5" id="KW-0472">Membrane</keyword>
<dbReference type="Pfam" id="PF00057">
    <property type="entry name" value="Ldl_recept_a"/>
    <property type="match status" value="2"/>
</dbReference>
<evidence type="ECO:0000256" key="4">
    <source>
        <dbReference type="ARBA" id="ARBA00022989"/>
    </source>
</evidence>
<evidence type="ECO:0000313" key="11">
    <source>
        <dbReference type="EnsemblMetazoa" id="HelroP76087"/>
    </source>
</evidence>
<keyword evidence="3" id="KW-0677">Repeat</keyword>
<dbReference type="PANTHER" id="PTHR22722:SF15">
    <property type="entry name" value="LOW-DENSITY LIPOPROTEIN RECEPTOR-RELATED"/>
    <property type="match status" value="1"/>
</dbReference>
<dbReference type="InParanoid" id="T1G2E7"/>
<dbReference type="AlphaFoldDB" id="T1G2E7"/>
<evidence type="ECO:0000256" key="6">
    <source>
        <dbReference type="ARBA" id="ARBA00023157"/>
    </source>
</evidence>
<keyword evidence="2" id="KW-0812">Transmembrane</keyword>
<dbReference type="EnsemblMetazoa" id="HelroT76087">
    <property type="protein sequence ID" value="HelroP76087"/>
    <property type="gene ID" value="HelroG76087"/>
</dbReference>
<dbReference type="InterPro" id="IPR002172">
    <property type="entry name" value="LDrepeatLR_classA_rpt"/>
</dbReference>
<evidence type="ECO:0000313" key="10">
    <source>
        <dbReference type="EMBL" id="ESO07667.1"/>
    </source>
</evidence>
<evidence type="ECO:0000256" key="5">
    <source>
        <dbReference type="ARBA" id="ARBA00023136"/>
    </source>
</evidence>
<protein>
    <submittedName>
        <fullName evidence="10 11">Uncharacterized protein</fullName>
    </submittedName>
</protein>
<accession>T1G2E7</accession>
<dbReference type="CDD" id="cd00112">
    <property type="entry name" value="LDLa"/>
    <property type="match status" value="2"/>
</dbReference>
<dbReference type="GO" id="GO:0016020">
    <property type="term" value="C:membrane"/>
    <property type="evidence" value="ECO:0007669"/>
    <property type="project" value="UniProtKB-SubCell"/>
</dbReference>
<evidence type="ECO:0000256" key="8">
    <source>
        <dbReference type="ARBA" id="ARBA00023180"/>
    </source>
</evidence>
<evidence type="ECO:0000256" key="7">
    <source>
        <dbReference type="ARBA" id="ARBA00023170"/>
    </source>
</evidence>
<dbReference type="OrthoDB" id="10062665at2759"/>
<dbReference type="InterPro" id="IPR023415">
    <property type="entry name" value="LDLR_class-A_CS"/>
</dbReference>
<organism evidence="11 12">
    <name type="scientific">Helobdella robusta</name>
    <name type="common">Californian leech</name>
    <dbReference type="NCBI Taxonomy" id="6412"/>
    <lineage>
        <taxon>Eukaryota</taxon>
        <taxon>Metazoa</taxon>
        <taxon>Spiralia</taxon>
        <taxon>Lophotrochozoa</taxon>
        <taxon>Annelida</taxon>
        <taxon>Clitellata</taxon>
        <taxon>Hirudinea</taxon>
        <taxon>Rhynchobdellida</taxon>
        <taxon>Glossiphoniidae</taxon>
        <taxon>Helobdella</taxon>
    </lineage>
</organism>
<dbReference type="OMA" id="ITICLVR"/>
<dbReference type="Proteomes" id="UP000015101">
    <property type="component" value="Unassembled WGS sequence"/>
</dbReference>
<dbReference type="PROSITE" id="PS50068">
    <property type="entry name" value="LDLRA_2"/>
    <property type="match status" value="2"/>
</dbReference>
<dbReference type="HOGENOM" id="CLU_085098_3_0_1"/>
<keyword evidence="4" id="KW-1133">Transmembrane helix</keyword>